<dbReference type="InterPro" id="IPR036065">
    <property type="entry name" value="BolA-like_sf"/>
</dbReference>
<accession>A0A2S5THB8</accession>
<dbReference type="InterPro" id="IPR050961">
    <property type="entry name" value="BolA/IbaG_stress_morph_reg"/>
</dbReference>
<comment type="similarity">
    <text evidence="1 2">Belongs to the BolA/IbaG family.</text>
</comment>
<protein>
    <submittedName>
        <fullName evidence="3">BolA family transcriptional regulator</fullName>
    </submittedName>
</protein>
<dbReference type="SUPFAM" id="SSF82657">
    <property type="entry name" value="BolA-like"/>
    <property type="match status" value="1"/>
</dbReference>
<dbReference type="PANTHER" id="PTHR46229">
    <property type="entry name" value="BOLA TRANSCRIPTION REGULATOR"/>
    <property type="match status" value="1"/>
</dbReference>
<dbReference type="Proteomes" id="UP000238220">
    <property type="component" value="Unassembled WGS sequence"/>
</dbReference>
<dbReference type="PANTHER" id="PTHR46229:SF2">
    <property type="entry name" value="BOLA-LIKE PROTEIN 1"/>
    <property type="match status" value="1"/>
</dbReference>
<name>A0A2S5THB8_9GAMM</name>
<dbReference type="EMBL" id="PSNW01000004">
    <property type="protein sequence ID" value="PPE74383.1"/>
    <property type="molecule type" value="Genomic_DNA"/>
</dbReference>
<dbReference type="PIRSF" id="PIRSF003113">
    <property type="entry name" value="BolA"/>
    <property type="match status" value="1"/>
</dbReference>
<sequence length="72" mass="7819">MTKETIKALIEAGLPGAQVTVRGEDGTHFEADVICAEFAGKLPLAQHRMVYATLGERMGREIHALQLKTRAA</sequence>
<keyword evidence="4" id="KW-1185">Reference proteome</keyword>
<dbReference type="InterPro" id="IPR002634">
    <property type="entry name" value="BolA"/>
</dbReference>
<evidence type="ECO:0000313" key="3">
    <source>
        <dbReference type="EMBL" id="PPE74383.1"/>
    </source>
</evidence>
<dbReference type="AlphaFoldDB" id="A0A2S5THB8"/>
<comment type="caution">
    <text evidence="3">The sequence shown here is derived from an EMBL/GenBank/DDBJ whole genome shotgun (WGS) entry which is preliminary data.</text>
</comment>
<dbReference type="OrthoDB" id="9801469at2"/>
<dbReference type="Pfam" id="PF01722">
    <property type="entry name" value="BolA"/>
    <property type="match status" value="1"/>
</dbReference>
<organism evidence="3 4">
    <name type="scientific">Solimonas fluminis</name>
    <dbReference type="NCBI Taxonomy" id="2086571"/>
    <lineage>
        <taxon>Bacteria</taxon>
        <taxon>Pseudomonadati</taxon>
        <taxon>Pseudomonadota</taxon>
        <taxon>Gammaproteobacteria</taxon>
        <taxon>Nevskiales</taxon>
        <taxon>Nevskiaceae</taxon>
        <taxon>Solimonas</taxon>
    </lineage>
</organism>
<evidence type="ECO:0000313" key="4">
    <source>
        <dbReference type="Proteomes" id="UP000238220"/>
    </source>
</evidence>
<evidence type="ECO:0000256" key="2">
    <source>
        <dbReference type="RuleBase" id="RU003860"/>
    </source>
</evidence>
<gene>
    <name evidence="3" type="ORF">C3942_09325</name>
</gene>
<evidence type="ECO:0000256" key="1">
    <source>
        <dbReference type="ARBA" id="ARBA00005578"/>
    </source>
</evidence>
<reference evidence="3 4" key="1">
    <citation type="submission" date="2018-02" db="EMBL/GenBank/DDBJ databases">
        <title>Genome sequencing of Solimonas sp. HR-BB.</title>
        <authorList>
            <person name="Lee Y."/>
            <person name="Jeon C.O."/>
        </authorList>
    </citation>
    <scope>NUCLEOTIDE SEQUENCE [LARGE SCALE GENOMIC DNA]</scope>
    <source>
        <strain evidence="3 4">HR-BB</strain>
    </source>
</reference>
<proteinExistence type="inferred from homology"/>
<dbReference type="RefSeq" id="WP_104230270.1">
    <property type="nucleotide sequence ID" value="NZ_PSNW01000004.1"/>
</dbReference>
<dbReference type="GO" id="GO:0006351">
    <property type="term" value="P:DNA-templated transcription"/>
    <property type="evidence" value="ECO:0007669"/>
    <property type="project" value="TreeGrafter"/>
</dbReference>
<dbReference type="Gene3D" id="3.30.300.90">
    <property type="entry name" value="BolA-like"/>
    <property type="match status" value="1"/>
</dbReference>
<dbReference type="GO" id="GO:0005829">
    <property type="term" value="C:cytosol"/>
    <property type="evidence" value="ECO:0007669"/>
    <property type="project" value="TreeGrafter"/>
</dbReference>